<dbReference type="PANTHER" id="PTHR43065:SF49">
    <property type="entry name" value="HISTIDINE KINASE"/>
    <property type="match status" value="1"/>
</dbReference>
<dbReference type="InterPro" id="IPR004358">
    <property type="entry name" value="Sig_transdc_His_kin-like_C"/>
</dbReference>
<feature type="modified residue" description="4-aspartylphosphate" evidence="4">
    <location>
        <position position="465"/>
    </location>
</feature>
<dbReference type="InterPro" id="IPR011006">
    <property type="entry name" value="CheY-like_superfamily"/>
</dbReference>
<evidence type="ECO:0000256" key="6">
    <source>
        <dbReference type="SAM" id="MobiDB-lite"/>
    </source>
</evidence>
<organism evidence="11 12">
    <name type="scientific">Pollutimonas thiosulfatoxidans</name>
    <dbReference type="NCBI Taxonomy" id="2028345"/>
    <lineage>
        <taxon>Bacteria</taxon>
        <taxon>Pseudomonadati</taxon>
        <taxon>Pseudomonadota</taxon>
        <taxon>Betaproteobacteria</taxon>
        <taxon>Burkholderiales</taxon>
        <taxon>Alcaligenaceae</taxon>
        <taxon>Pollutimonas</taxon>
    </lineage>
</organism>
<keyword evidence="11" id="KW-0808">Transferase</keyword>
<dbReference type="NCBIfam" id="TIGR00229">
    <property type="entry name" value="sensory_box"/>
    <property type="match status" value="1"/>
</dbReference>
<evidence type="ECO:0000313" key="11">
    <source>
        <dbReference type="EMBL" id="QAA95085.1"/>
    </source>
</evidence>
<dbReference type="AlphaFoldDB" id="A0A410GFQ7"/>
<dbReference type="Pfam" id="PF00072">
    <property type="entry name" value="Response_reg"/>
    <property type="match status" value="1"/>
</dbReference>
<dbReference type="SUPFAM" id="SSF47384">
    <property type="entry name" value="Homodimeric domain of signal transducing histidine kinase"/>
    <property type="match status" value="1"/>
</dbReference>
<dbReference type="InterPro" id="IPR000014">
    <property type="entry name" value="PAS"/>
</dbReference>
<dbReference type="PROSITE" id="PS50110">
    <property type="entry name" value="RESPONSE_REGULATORY"/>
    <property type="match status" value="1"/>
</dbReference>
<dbReference type="KEGG" id="pus:CKA81_15380"/>
<feature type="domain" description="Response regulatory" evidence="8">
    <location>
        <begin position="415"/>
        <end position="531"/>
    </location>
</feature>
<dbReference type="SMART" id="SM00448">
    <property type="entry name" value="REC"/>
    <property type="match status" value="1"/>
</dbReference>
<dbReference type="SMART" id="SM00387">
    <property type="entry name" value="HATPase_c"/>
    <property type="match status" value="1"/>
</dbReference>
<dbReference type="InterPro" id="IPR003594">
    <property type="entry name" value="HATPase_dom"/>
</dbReference>
<dbReference type="CDD" id="cd00130">
    <property type="entry name" value="PAS"/>
    <property type="match status" value="1"/>
</dbReference>
<feature type="domain" description="PAC" evidence="10">
    <location>
        <begin position="107"/>
        <end position="159"/>
    </location>
</feature>
<keyword evidence="5" id="KW-0175">Coiled coil</keyword>
<keyword evidence="12" id="KW-1185">Reference proteome</keyword>
<feature type="region of interest" description="Disordered" evidence="6">
    <location>
        <begin position="1"/>
        <end position="27"/>
    </location>
</feature>
<evidence type="ECO:0000259" key="8">
    <source>
        <dbReference type="PROSITE" id="PS50110"/>
    </source>
</evidence>
<evidence type="ECO:0000259" key="7">
    <source>
        <dbReference type="PROSITE" id="PS50109"/>
    </source>
</evidence>
<keyword evidence="3 4" id="KW-0597">Phosphoprotein</keyword>
<accession>A0A410GFQ7</accession>
<dbReference type="Proteomes" id="UP000283474">
    <property type="component" value="Chromosome"/>
</dbReference>
<feature type="domain" description="Histidine kinase" evidence="7">
    <location>
        <begin position="179"/>
        <end position="398"/>
    </location>
</feature>
<dbReference type="Gene3D" id="1.10.287.130">
    <property type="match status" value="1"/>
</dbReference>
<evidence type="ECO:0000259" key="10">
    <source>
        <dbReference type="PROSITE" id="PS50113"/>
    </source>
</evidence>
<dbReference type="InterPro" id="IPR003661">
    <property type="entry name" value="HisK_dim/P_dom"/>
</dbReference>
<evidence type="ECO:0000256" key="4">
    <source>
        <dbReference type="PROSITE-ProRule" id="PRU00169"/>
    </source>
</evidence>
<protein>
    <recommendedName>
        <fullName evidence="2">histidine kinase</fullName>
        <ecNumber evidence="2">2.7.13.3</ecNumber>
    </recommendedName>
</protein>
<evidence type="ECO:0000256" key="3">
    <source>
        <dbReference type="ARBA" id="ARBA00022553"/>
    </source>
</evidence>
<dbReference type="PROSITE" id="PS50113">
    <property type="entry name" value="PAC"/>
    <property type="match status" value="1"/>
</dbReference>
<dbReference type="PROSITE" id="PS50112">
    <property type="entry name" value="PAS"/>
    <property type="match status" value="1"/>
</dbReference>
<evidence type="ECO:0000313" key="12">
    <source>
        <dbReference type="Proteomes" id="UP000283474"/>
    </source>
</evidence>
<dbReference type="PROSITE" id="PS50109">
    <property type="entry name" value="HIS_KIN"/>
    <property type="match status" value="1"/>
</dbReference>
<dbReference type="PANTHER" id="PTHR43065">
    <property type="entry name" value="SENSOR HISTIDINE KINASE"/>
    <property type="match status" value="1"/>
</dbReference>
<dbReference type="SMART" id="SM00388">
    <property type="entry name" value="HisKA"/>
    <property type="match status" value="1"/>
</dbReference>
<dbReference type="GO" id="GO:0000155">
    <property type="term" value="F:phosphorelay sensor kinase activity"/>
    <property type="evidence" value="ECO:0007669"/>
    <property type="project" value="InterPro"/>
</dbReference>
<dbReference type="InterPro" id="IPR000700">
    <property type="entry name" value="PAS-assoc_C"/>
</dbReference>
<reference evidence="11 12" key="1">
    <citation type="submission" date="2017-08" db="EMBL/GenBank/DDBJ databases">
        <authorList>
            <person name="Park S.-J."/>
            <person name="Kim H."/>
        </authorList>
    </citation>
    <scope>NUCLEOTIDE SEQUENCE [LARGE SCALE GENOMIC DNA]</scope>
    <source>
        <strain evidence="12">ye3</strain>
    </source>
</reference>
<dbReference type="SUPFAM" id="SSF55785">
    <property type="entry name" value="PYP-like sensor domain (PAS domain)"/>
    <property type="match status" value="1"/>
</dbReference>
<dbReference type="EMBL" id="CP022987">
    <property type="protein sequence ID" value="QAA95085.1"/>
    <property type="molecule type" value="Genomic_DNA"/>
</dbReference>
<keyword evidence="11" id="KW-0418">Kinase</keyword>
<dbReference type="EC" id="2.7.13.3" evidence="2"/>
<dbReference type="PRINTS" id="PR00344">
    <property type="entry name" value="BCTRLSENSOR"/>
</dbReference>
<dbReference type="InterPro" id="IPR035965">
    <property type="entry name" value="PAS-like_dom_sf"/>
</dbReference>
<evidence type="ECO:0000256" key="1">
    <source>
        <dbReference type="ARBA" id="ARBA00000085"/>
    </source>
</evidence>
<feature type="coiled-coil region" evidence="5">
    <location>
        <begin position="143"/>
        <end position="170"/>
    </location>
</feature>
<dbReference type="Gene3D" id="3.30.450.20">
    <property type="entry name" value="PAS domain"/>
    <property type="match status" value="1"/>
</dbReference>
<dbReference type="OrthoDB" id="9146564at2"/>
<gene>
    <name evidence="11" type="ORF">CKA81_15380</name>
</gene>
<evidence type="ECO:0000259" key="9">
    <source>
        <dbReference type="PROSITE" id="PS50112"/>
    </source>
</evidence>
<sequence length="531" mass="57722">MSKPSDPASNHAAPEGLHEPADDPNADQLNASEQRFRLLVQGVTDYAIYMLSPEGMVSNWNSGAERIKGYTESEVLNTHFSRFHTQEDQACGLPGKSLVIAAETGRYEKEGWRVRKDGSQFWAHVIIDALYDPDGAVVGFAKITRDITEKKQAEQELERANAALFQSQKLEALGQLTGGVAHDFNNLLSVLASGLDVLTTHAQAHSELKMIQSMRRAIERGAALTQQLLSFARRQPLKAEYYNINSLISSFDPVLRRAIDASISLSIELSSQISAVLIDAARFEAALLNLVVNARDAMPDGGHIRMSTQDTALRAHEVGTLPEGNYVKITVTDTGTGMPQEAVKRAVEPFFTTKELGKGTGLGLSQVYGFITQSGGDLIINSKPGEGTSICMYLPAVEDDAPIKEAGHSSGDAETVLVVEDEPDVLDVAAELVRSIGYGVVTATNGEDALELLRKQPQINVLFTDVMMPSGINGIELARLALSLRPQLKVLLTSGYPLPVLQSEHGTIDEFSFMNKPYRLAELAQKLRTAH</sequence>
<dbReference type="InterPro" id="IPR036890">
    <property type="entry name" value="HATPase_C_sf"/>
</dbReference>
<dbReference type="Pfam" id="PF13426">
    <property type="entry name" value="PAS_9"/>
    <property type="match status" value="1"/>
</dbReference>
<dbReference type="InterPro" id="IPR001789">
    <property type="entry name" value="Sig_transdc_resp-reg_receiver"/>
</dbReference>
<dbReference type="SUPFAM" id="SSF55874">
    <property type="entry name" value="ATPase domain of HSP90 chaperone/DNA topoisomerase II/histidine kinase"/>
    <property type="match status" value="1"/>
</dbReference>
<dbReference type="RefSeq" id="WP_128356074.1">
    <property type="nucleotide sequence ID" value="NZ_CP022987.1"/>
</dbReference>
<proteinExistence type="predicted"/>
<evidence type="ECO:0000256" key="2">
    <source>
        <dbReference type="ARBA" id="ARBA00012438"/>
    </source>
</evidence>
<dbReference type="Gene3D" id="3.40.50.2300">
    <property type="match status" value="1"/>
</dbReference>
<dbReference type="InterPro" id="IPR005467">
    <property type="entry name" value="His_kinase_dom"/>
</dbReference>
<evidence type="ECO:0000256" key="5">
    <source>
        <dbReference type="SAM" id="Coils"/>
    </source>
</evidence>
<dbReference type="CDD" id="cd00082">
    <property type="entry name" value="HisKA"/>
    <property type="match status" value="1"/>
</dbReference>
<dbReference type="Pfam" id="PF02518">
    <property type="entry name" value="HATPase_c"/>
    <property type="match status" value="1"/>
</dbReference>
<comment type="catalytic activity">
    <reaction evidence="1">
        <text>ATP + protein L-histidine = ADP + protein N-phospho-L-histidine.</text>
        <dbReference type="EC" id="2.7.13.3"/>
    </reaction>
</comment>
<name>A0A410GFQ7_9BURK</name>
<dbReference type="InterPro" id="IPR036097">
    <property type="entry name" value="HisK_dim/P_sf"/>
</dbReference>
<dbReference type="SUPFAM" id="SSF52172">
    <property type="entry name" value="CheY-like"/>
    <property type="match status" value="1"/>
</dbReference>
<feature type="domain" description="PAS" evidence="9">
    <location>
        <begin position="32"/>
        <end position="87"/>
    </location>
</feature>
<dbReference type="Gene3D" id="3.30.565.10">
    <property type="entry name" value="Histidine kinase-like ATPase, C-terminal domain"/>
    <property type="match status" value="1"/>
</dbReference>